<dbReference type="AlphaFoldDB" id="A0A8A3PP46"/>
<dbReference type="PANTHER" id="PTHR47803">
    <property type="entry name" value="TRNA-SPECIFIC ADENOSINE DEAMINASE 1"/>
    <property type="match status" value="1"/>
</dbReference>
<dbReference type="OrthoDB" id="10268011at2759"/>
<dbReference type="Pfam" id="PF02137">
    <property type="entry name" value="A_deamin"/>
    <property type="match status" value="1"/>
</dbReference>
<sequence length="375" mass="41336">MDELNEPSGDDIANVALEQFDELPSKRKPLKRDGGVREWIPLSAIVASGEDGLTCLALATGMKCLPQCKLSQAQGNVLHDWHAEILCLRSLNHFLLQEVRSLLSTPSTPSRFLQRRAPETITPGSFQPFELKPHIKLFLYCSEAPCGDASMELTMAAQEDATPWTLPRDAASPRDATSTKTQLPGRANFQLLGRVRRKPSRPDAPPTLSKSCSDKLAAAQYTSLLSSITSLFISPQNIYLHSMILPETQYSEAGFARCFKTRLAAVQHQHHREAGLAESGYSFHEMGIKTTGREFTYSRRYVSPECVAQMPEYVSSNVSTSWINGDGKAGGETLVNGALQGRKQFDLRGGSRVCRRRGWRLGIEVLGVMSAVARV</sequence>
<accession>A0A8A3PP46</accession>
<dbReference type="EMBL" id="CP063411">
    <property type="protein sequence ID" value="QSZ36596.1"/>
    <property type="molecule type" value="Genomic_DNA"/>
</dbReference>
<gene>
    <name evidence="2" type="ORF">DSL72_006476</name>
</gene>
<dbReference type="GO" id="GO:0003723">
    <property type="term" value="F:RNA binding"/>
    <property type="evidence" value="ECO:0007669"/>
    <property type="project" value="InterPro"/>
</dbReference>
<dbReference type="Proteomes" id="UP000672032">
    <property type="component" value="Chromosome 7"/>
</dbReference>
<proteinExistence type="predicted"/>
<reference evidence="2" key="1">
    <citation type="submission" date="2020-10" db="EMBL/GenBank/DDBJ databases">
        <title>Genome Sequence of Monilinia vaccinii-corymbosi Sheds Light on Mummy Berry Disease Infection of Blueberry and Mating Type.</title>
        <authorList>
            <person name="Yow A.G."/>
            <person name="Zhang Y."/>
            <person name="Bansal K."/>
            <person name="Eacker S.M."/>
            <person name="Sullivan S."/>
            <person name="Liachko I."/>
            <person name="Cubeta M.A."/>
            <person name="Rollins J.A."/>
            <person name="Ashrafi H."/>
        </authorList>
    </citation>
    <scope>NUCLEOTIDE SEQUENCE</scope>
    <source>
        <strain evidence="2">RL-1</strain>
    </source>
</reference>
<evidence type="ECO:0000259" key="1">
    <source>
        <dbReference type="SMART" id="SM00552"/>
    </source>
</evidence>
<feature type="domain" description="A to I editase" evidence="1">
    <location>
        <begin position="7"/>
        <end position="346"/>
    </location>
</feature>
<organism evidence="2 3">
    <name type="scientific">Monilinia vaccinii-corymbosi</name>
    <dbReference type="NCBI Taxonomy" id="61207"/>
    <lineage>
        <taxon>Eukaryota</taxon>
        <taxon>Fungi</taxon>
        <taxon>Dikarya</taxon>
        <taxon>Ascomycota</taxon>
        <taxon>Pezizomycotina</taxon>
        <taxon>Leotiomycetes</taxon>
        <taxon>Helotiales</taxon>
        <taxon>Sclerotiniaceae</taxon>
        <taxon>Monilinia</taxon>
    </lineage>
</organism>
<dbReference type="GO" id="GO:0002100">
    <property type="term" value="P:tRNA wobble adenosine to inosine editing"/>
    <property type="evidence" value="ECO:0007669"/>
    <property type="project" value="InterPro"/>
</dbReference>
<evidence type="ECO:0000313" key="2">
    <source>
        <dbReference type="EMBL" id="QSZ36596.1"/>
    </source>
</evidence>
<dbReference type="GO" id="GO:0043829">
    <property type="term" value="F:tRNA-specific adenosine-37 deaminase activity"/>
    <property type="evidence" value="ECO:0007669"/>
    <property type="project" value="TreeGrafter"/>
</dbReference>
<dbReference type="InterPro" id="IPR042935">
    <property type="entry name" value="Tad1"/>
</dbReference>
<protein>
    <recommendedName>
        <fullName evidence="1">A to I editase domain-containing protein</fullName>
    </recommendedName>
</protein>
<evidence type="ECO:0000313" key="3">
    <source>
        <dbReference type="Proteomes" id="UP000672032"/>
    </source>
</evidence>
<dbReference type="InterPro" id="IPR002466">
    <property type="entry name" value="A_deamin"/>
</dbReference>
<dbReference type="SMART" id="SM00552">
    <property type="entry name" value="ADEAMc"/>
    <property type="match status" value="1"/>
</dbReference>
<keyword evidence="3" id="KW-1185">Reference proteome</keyword>
<dbReference type="PANTHER" id="PTHR47803:SF1">
    <property type="entry name" value="TRNA-SPECIFIC ADENOSINE DEAMINASE 1"/>
    <property type="match status" value="1"/>
</dbReference>
<name>A0A8A3PP46_9HELO</name>